<feature type="transmembrane region" description="Helical" evidence="2">
    <location>
        <begin position="82"/>
        <end position="104"/>
    </location>
</feature>
<evidence type="ECO:0000259" key="3">
    <source>
        <dbReference type="Pfam" id="PF15055"/>
    </source>
</evidence>
<dbReference type="PANTHER" id="PTHR36469:SF1">
    <property type="entry name" value="DISTAL MEMBRANE-ARM ASSEMBLY COMPLEX PROTEIN 1"/>
    <property type="match status" value="1"/>
</dbReference>
<evidence type="ECO:0000313" key="4">
    <source>
        <dbReference type="Ensembl" id="ENSPCEP00000009704.1"/>
    </source>
</evidence>
<protein>
    <recommendedName>
        <fullName evidence="3">Distal membrane-arm assembly complex protein 1-like domain-containing protein</fullName>
    </recommendedName>
</protein>
<evidence type="ECO:0000256" key="2">
    <source>
        <dbReference type="SAM" id="Phobius"/>
    </source>
</evidence>
<keyword evidence="2" id="KW-0812">Transmembrane</keyword>
<feature type="region of interest" description="Disordered" evidence="1">
    <location>
        <begin position="1"/>
        <end position="43"/>
    </location>
</feature>
<dbReference type="InterPro" id="IPR028036">
    <property type="entry name" value="DMAC1-like_dom"/>
</dbReference>
<dbReference type="Ensembl" id="ENSPCET00000010038.1">
    <property type="protein sequence ID" value="ENSPCEP00000009704.1"/>
    <property type="gene ID" value="ENSPCEG00000007711.1"/>
</dbReference>
<organism evidence="4 5">
    <name type="scientific">Pelusios castaneus</name>
    <name type="common">West African mud turtle</name>
    <dbReference type="NCBI Taxonomy" id="367368"/>
    <lineage>
        <taxon>Eukaryota</taxon>
        <taxon>Metazoa</taxon>
        <taxon>Chordata</taxon>
        <taxon>Craniata</taxon>
        <taxon>Vertebrata</taxon>
        <taxon>Euteleostomi</taxon>
        <taxon>Archelosauria</taxon>
        <taxon>Testudinata</taxon>
        <taxon>Testudines</taxon>
        <taxon>Pleurodira</taxon>
        <taxon>Pelomedusidae</taxon>
        <taxon>Pelusios</taxon>
    </lineage>
</organism>
<proteinExistence type="predicted"/>
<dbReference type="PANTHER" id="PTHR36469">
    <property type="entry name" value="DISTAL MEMBRANE-ARM ASSEMBLY COMPLEX PROTEIN 1"/>
    <property type="match status" value="1"/>
</dbReference>
<dbReference type="Proteomes" id="UP000694393">
    <property type="component" value="Unplaced"/>
</dbReference>
<dbReference type="AlphaFoldDB" id="A0A8C8RT68"/>
<reference evidence="4" key="2">
    <citation type="submission" date="2025-09" db="UniProtKB">
        <authorList>
            <consortium name="Ensembl"/>
        </authorList>
    </citation>
    <scope>IDENTIFICATION</scope>
</reference>
<reference evidence="4" key="1">
    <citation type="submission" date="2025-08" db="UniProtKB">
        <authorList>
            <consortium name="Ensembl"/>
        </authorList>
    </citation>
    <scope>IDENTIFICATION</scope>
</reference>
<accession>A0A8C8RT68</accession>
<feature type="compositionally biased region" description="Basic and acidic residues" evidence="1">
    <location>
        <begin position="30"/>
        <end position="39"/>
    </location>
</feature>
<dbReference type="Pfam" id="PF15055">
    <property type="entry name" value="DMAC1_Dmo2"/>
    <property type="match status" value="1"/>
</dbReference>
<feature type="domain" description="Distal membrane-arm assembly complex protein 1-like" evidence="3">
    <location>
        <begin position="47"/>
        <end position="91"/>
    </location>
</feature>
<keyword evidence="2" id="KW-1133">Transmembrane helix</keyword>
<name>A0A8C8RT68_9SAUR</name>
<keyword evidence="5" id="KW-1185">Reference proteome</keyword>
<sequence length="115" mass="12122">QNPELSASGRCCQADTKPDTSRANRTAVEAPKRPEKAASPHDPLSGGCWGCRALSGSALIGAGYWVYLGSRRVQARGTAPTLWSVVQVAFAGVLACLGGIVLLVDPAEKQKRKYP</sequence>
<evidence type="ECO:0000313" key="5">
    <source>
        <dbReference type="Proteomes" id="UP000694393"/>
    </source>
</evidence>
<keyword evidence="2" id="KW-0472">Membrane</keyword>
<dbReference type="InterPro" id="IPR053117">
    <property type="entry name" value="DMAC_Protein"/>
</dbReference>
<evidence type="ECO:0000256" key="1">
    <source>
        <dbReference type="SAM" id="MobiDB-lite"/>
    </source>
</evidence>